<dbReference type="Pfam" id="PF11739">
    <property type="entry name" value="YdbH-like"/>
    <property type="match status" value="1"/>
</dbReference>
<gene>
    <name evidence="1" type="ORF">BECKFM1743A_GA0114220_102026</name>
    <name evidence="3" type="ORF">BECKFM1743B_GA0114221_103523</name>
    <name evidence="2" type="ORF">BECKFM1743C_GA0114222_103423</name>
</gene>
<evidence type="ECO:0000313" key="1">
    <source>
        <dbReference type="EMBL" id="VFJ57857.1"/>
    </source>
</evidence>
<dbReference type="EMBL" id="CAADFL010000352">
    <property type="protein sequence ID" value="VFK15073.1"/>
    <property type="molecule type" value="Genomic_DNA"/>
</dbReference>
<dbReference type="EMBL" id="CAADFA010000342">
    <property type="protein sequence ID" value="VFJ63346.1"/>
    <property type="molecule type" value="Genomic_DNA"/>
</dbReference>
<evidence type="ECO:0000313" key="2">
    <source>
        <dbReference type="EMBL" id="VFJ63346.1"/>
    </source>
</evidence>
<dbReference type="EMBL" id="CAADEZ010000202">
    <property type="protein sequence ID" value="VFJ57857.1"/>
    <property type="molecule type" value="Genomic_DNA"/>
</dbReference>
<accession>A0A450WDF5</accession>
<dbReference type="InterPro" id="IPR021730">
    <property type="entry name" value="YdbH"/>
</dbReference>
<protein>
    <submittedName>
        <fullName evidence="3">Dicarboxylate transport</fullName>
    </submittedName>
</protein>
<evidence type="ECO:0000313" key="3">
    <source>
        <dbReference type="EMBL" id="VFK15073.1"/>
    </source>
</evidence>
<dbReference type="AlphaFoldDB" id="A0A450WDF5"/>
<name>A0A450WDF5_9GAMM</name>
<sequence>MFSRSYTGAWKREGKSIVGLPVLITGAWERGIGLHLLIIVLVMAGLVPSTPIRADELAIESLSMDPMGTFHAHLGAARIEPGKDGFPLEAEDLSIHVEGRLPSSAPGPLFEGRITLESRRLVLNGSEFHGAEIDFDGTLDLATGGPVTGMDLAGDLTLSFSERPSHDAEGRRLEHRVKRISFGQVASKLQWDEQSLKISGDLVFETVPLHFHLTHRFHTRDGELKLDAGSVAASRFKTGLSSILSTWSETAWPKALSLISGRVFLAATLPWNAKKGVRPLMASIRLADVAGCYSDLPFSGLKGRFDTIIGPRMRVKTSGVSCNIVDIGVPITALHGAMTVDRRPNKAPAVVANLEAEMLGGHVLGERIELDFNRKVNRFDLELRELDIAQLVALYPLDGLQADGKLGGNLPFRLDSGGLHVHDGAITAVKPGGRIRYRPTDGGQALAGSAGQMALLFGVLEDFRYHALEATTNYAPDGTLQTHIAFKGEGVRIDGGMGRPVHFNLDVEQNILPLLKSLRVVNDINEHFDKSIRHRCSPTAKGGS</sequence>
<reference evidence="3" key="1">
    <citation type="submission" date="2019-02" db="EMBL/GenBank/DDBJ databases">
        <authorList>
            <person name="Gruber-Vodicka R. H."/>
            <person name="Seah K. B. B."/>
        </authorList>
    </citation>
    <scope>NUCLEOTIDE SEQUENCE</scope>
    <source>
        <strain evidence="1">BECK_BZ163</strain>
        <strain evidence="3">BECK_BZ164</strain>
        <strain evidence="2">BECK_BZ165</strain>
    </source>
</reference>
<proteinExistence type="predicted"/>
<organism evidence="3">
    <name type="scientific">Candidatus Kentrum sp. FM</name>
    <dbReference type="NCBI Taxonomy" id="2126340"/>
    <lineage>
        <taxon>Bacteria</taxon>
        <taxon>Pseudomonadati</taxon>
        <taxon>Pseudomonadota</taxon>
        <taxon>Gammaproteobacteria</taxon>
        <taxon>Candidatus Kentrum</taxon>
    </lineage>
</organism>